<dbReference type="InterPro" id="IPR008979">
    <property type="entry name" value="Galactose-bd-like_sf"/>
</dbReference>
<dbReference type="InterPro" id="IPR044060">
    <property type="entry name" value="Bacterial_rp_domain"/>
</dbReference>
<accession>A0A1T5MH65</accession>
<keyword evidence="5 9" id="KW-0732">Signal</keyword>
<dbReference type="OrthoDB" id="9808066at2"/>
<dbReference type="InterPro" id="IPR012334">
    <property type="entry name" value="Pectin_lyas_fold"/>
</dbReference>
<evidence type="ECO:0000256" key="2">
    <source>
        <dbReference type="ARBA" id="ARBA00004613"/>
    </source>
</evidence>
<feature type="chain" id="PRO_5012752797" evidence="9">
    <location>
        <begin position="20"/>
        <end position="831"/>
    </location>
</feature>
<comment type="cofactor">
    <cofactor evidence="1">
        <name>Ca(2+)</name>
        <dbReference type="ChEBI" id="CHEBI:29108"/>
    </cofactor>
</comment>
<dbReference type="GO" id="GO:0016837">
    <property type="term" value="F:carbon-oxygen lyase activity, acting on polysaccharides"/>
    <property type="evidence" value="ECO:0007669"/>
    <property type="project" value="TreeGrafter"/>
</dbReference>
<keyword evidence="3" id="KW-0964">Secreted</keyword>
<evidence type="ECO:0000313" key="12">
    <source>
        <dbReference type="Proteomes" id="UP000190961"/>
    </source>
</evidence>
<dbReference type="Gene3D" id="2.160.20.10">
    <property type="entry name" value="Single-stranded right-handed beta-helix, Pectin lyase-like"/>
    <property type="match status" value="1"/>
</dbReference>
<dbReference type="RefSeq" id="WP_079689920.1">
    <property type="nucleotide sequence ID" value="NZ_FUZU01000004.1"/>
</dbReference>
<dbReference type="PANTHER" id="PTHR40088:SF1">
    <property type="entry name" value="PECTATE LYASE PEL9"/>
    <property type="match status" value="1"/>
</dbReference>
<dbReference type="Pfam" id="PF22842">
    <property type="entry name" value="Pel9A-like_beta_helix"/>
    <property type="match status" value="1"/>
</dbReference>
<dbReference type="InterPro" id="IPR011050">
    <property type="entry name" value="Pectin_lyase_fold/virulence"/>
</dbReference>
<evidence type="ECO:0000256" key="7">
    <source>
        <dbReference type="ARBA" id="ARBA00023239"/>
    </source>
</evidence>
<keyword evidence="6" id="KW-0106">Calcium</keyword>
<gene>
    <name evidence="11" type="ORF">SAMN05660236_5459</name>
</gene>
<dbReference type="SUPFAM" id="SSF51126">
    <property type="entry name" value="Pectin lyase-like"/>
    <property type="match status" value="1"/>
</dbReference>
<dbReference type="Pfam" id="PF03422">
    <property type="entry name" value="CBM_6"/>
    <property type="match status" value="1"/>
</dbReference>
<evidence type="ECO:0000256" key="5">
    <source>
        <dbReference type="ARBA" id="ARBA00022729"/>
    </source>
</evidence>
<dbReference type="Gene3D" id="2.60.40.10">
    <property type="entry name" value="Immunoglobulins"/>
    <property type="match status" value="1"/>
</dbReference>
<dbReference type="Gene3D" id="2.60.120.260">
    <property type="entry name" value="Galactose-binding domain-like"/>
    <property type="match status" value="1"/>
</dbReference>
<feature type="domain" description="CBM6" evidence="10">
    <location>
        <begin position="589"/>
        <end position="721"/>
    </location>
</feature>
<proteinExistence type="inferred from homology"/>
<evidence type="ECO:0000259" key="10">
    <source>
        <dbReference type="PROSITE" id="PS51175"/>
    </source>
</evidence>
<dbReference type="PROSITE" id="PS51175">
    <property type="entry name" value="CBM6"/>
    <property type="match status" value="1"/>
</dbReference>
<keyword evidence="4" id="KW-0479">Metal-binding</keyword>
<organism evidence="11 12">
    <name type="scientific">Ohtaekwangia koreensis</name>
    <dbReference type="NCBI Taxonomy" id="688867"/>
    <lineage>
        <taxon>Bacteria</taxon>
        <taxon>Pseudomonadati</taxon>
        <taxon>Bacteroidota</taxon>
        <taxon>Cytophagia</taxon>
        <taxon>Cytophagales</taxon>
        <taxon>Fulvivirgaceae</taxon>
        <taxon>Ohtaekwangia</taxon>
    </lineage>
</organism>
<dbReference type="STRING" id="688867.SAMN05660236_5459"/>
<dbReference type="NCBIfam" id="TIGR02543">
    <property type="entry name" value="List_Bact_rpt"/>
    <property type="match status" value="1"/>
</dbReference>
<dbReference type="InterPro" id="IPR013378">
    <property type="entry name" value="InlB-like_B-rpt"/>
</dbReference>
<dbReference type="InterPro" id="IPR026444">
    <property type="entry name" value="Secre_tail"/>
</dbReference>
<protein>
    <submittedName>
        <fullName evidence="11">Listeria/Bacterioides repeat-containing protein/Por secretion system C-terminal sorting domain-containing protein</fullName>
    </submittedName>
</protein>
<dbReference type="Pfam" id="PF18962">
    <property type="entry name" value="Por_Secre_tail"/>
    <property type="match status" value="1"/>
</dbReference>
<evidence type="ECO:0000256" key="3">
    <source>
        <dbReference type="ARBA" id="ARBA00022525"/>
    </source>
</evidence>
<reference evidence="11 12" key="1">
    <citation type="submission" date="2017-02" db="EMBL/GenBank/DDBJ databases">
        <authorList>
            <person name="Peterson S.W."/>
        </authorList>
    </citation>
    <scope>NUCLEOTIDE SEQUENCE [LARGE SCALE GENOMIC DNA]</scope>
    <source>
        <strain evidence="11 12">DSM 25262</strain>
    </source>
</reference>
<dbReference type="EMBL" id="FUZU01000004">
    <property type="protein sequence ID" value="SKC87577.1"/>
    <property type="molecule type" value="Genomic_DNA"/>
</dbReference>
<comment type="subcellular location">
    <subcellularLocation>
        <location evidence="2">Secreted</location>
    </subcellularLocation>
</comment>
<dbReference type="InterPro" id="IPR005084">
    <property type="entry name" value="CBM6"/>
</dbReference>
<evidence type="ECO:0000256" key="8">
    <source>
        <dbReference type="ARBA" id="ARBA00038263"/>
    </source>
</evidence>
<dbReference type="InterPro" id="IPR006626">
    <property type="entry name" value="PbH1"/>
</dbReference>
<dbReference type="SMART" id="SM00606">
    <property type="entry name" value="CBD_IV"/>
    <property type="match status" value="1"/>
</dbReference>
<dbReference type="PANTHER" id="PTHR40088">
    <property type="entry name" value="PECTATE LYASE (EUROFUNG)"/>
    <property type="match status" value="1"/>
</dbReference>
<dbReference type="NCBIfam" id="TIGR04183">
    <property type="entry name" value="Por_Secre_tail"/>
    <property type="match status" value="1"/>
</dbReference>
<name>A0A1T5MH65_9BACT</name>
<evidence type="ECO:0000256" key="4">
    <source>
        <dbReference type="ARBA" id="ARBA00022723"/>
    </source>
</evidence>
<evidence type="ECO:0000256" key="6">
    <source>
        <dbReference type="ARBA" id="ARBA00022837"/>
    </source>
</evidence>
<keyword evidence="7" id="KW-0456">Lyase</keyword>
<sequence length="831" mass="87041">MKNKFIILIFWLIANQGFAQSTLYVAPTGSASNPGTLASPTTLEKAITLVTSGGTIYMRGGTYNYSATIVIARGNDGSSGSTKKIFAYNSEVPVLNFSGQAVTTSNRGIVLDALYWHLKGLIVERAGDNGILLSGNNNTVESCIFRSNNDSGLQLSRYNTSYTSISQWPANNLILNCEAYDNKDPDNEDADGFAAKLTSGTGNVFRNCVSHHNIDDGWDLYTKTDTGPIGPILLENCIAHSNGTLTSGGTSGNGDKNGFKLGGEDISVNHMVRRCIAFNNGKHGFTYNRNLGTIEMTNNTGYNNTERNFNFDGGTSTFKNNLSYFSSSHTNDRIVGTQSGTTNGFWTNNATANFSVNSADFVSLTPGANGSPTANGFLNLASGSDLINAGATSTGIAYNGSAPDIGAIESGTTTTPTTYTLTVNITPTAGGSVTKSPNNTTYTAGTVVTLTAAPASGFTFTGWSGGASGTATSTTVTMNANQTVTATFTASTGTPEIVLTPTAGNAQVALNWTVSNITLTAQEVYRDTDSDPAGRVRIATVATSARTYTDTTPVNGTTYYYWIKGITSSTSYNSNAAQATPQGSGGGTTTIRLEDAASPTSGYCSADGSRQNSYTGASNGYYINLSNSASKGVNWSVSTPSGGSYTLTWRYANAGSTSATTGRVLVNGSTMLSSVSFPKTSSWSTWTTATATVSLNSGVNTIRLETSVAAEFANIDWMEVTGNSPAAASCGSSARSASPVAEDGSEFNALNMKVYPNPSNGLVTLKFELKQAGPVRVAVYNTLGKTEVTSPEAIYEAGTHEVNLNIGNSRGVYIMTLKHGQKTSRQRLIVE</sequence>
<evidence type="ECO:0000256" key="1">
    <source>
        <dbReference type="ARBA" id="ARBA00001913"/>
    </source>
</evidence>
<dbReference type="GO" id="GO:0005576">
    <property type="term" value="C:extracellular region"/>
    <property type="evidence" value="ECO:0007669"/>
    <property type="project" value="UniProtKB-SubCell"/>
</dbReference>
<dbReference type="SUPFAM" id="SSF49785">
    <property type="entry name" value="Galactose-binding domain-like"/>
    <property type="match status" value="1"/>
</dbReference>
<dbReference type="Proteomes" id="UP000190961">
    <property type="component" value="Unassembled WGS sequence"/>
</dbReference>
<evidence type="ECO:0000256" key="9">
    <source>
        <dbReference type="SAM" id="SignalP"/>
    </source>
</evidence>
<dbReference type="Pfam" id="PF18998">
    <property type="entry name" value="Flg_new_2"/>
    <property type="match status" value="1"/>
</dbReference>
<dbReference type="GO" id="GO:0046872">
    <property type="term" value="F:metal ion binding"/>
    <property type="evidence" value="ECO:0007669"/>
    <property type="project" value="UniProtKB-KW"/>
</dbReference>
<feature type="signal peptide" evidence="9">
    <location>
        <begin position="1"/>
        <end position="19"/>
    </location>
</feature>
<dbReference type="InterPro" id="IPR053868">
    <property type="entry name" value="Pel9A-like_beta_helix"/>
</dbReference>
<dbReference type="InterPro" id="IPR052052">
    <property type="entry name" value="Polysaccharide_Lyase_9"/>
</dbReference>
<evidence type="ECO:0000313" key="11">
    <source>
        <dbReference type="EMBL" id="SKC87577.1"/>
    </source>
</evidence>
<dbReference type="SMART" id="SM00710">
    <property type="entry name" value="PbH1"/>
    <property type="match status" value="5"/>
</dbReference>
<dbReference type="AlphaFoldDB" id="A0A1T5MH65"/>
<dbReference type="InterPro" id="IPR013783">
    <property type="entry name" value="Ig-like_fold"/>
</dbReference>
<keyword evidence="12" id="KW-1185">Reference proteome</keyword>
<dbReference type="GO" id="GO:0030246">
    <property type="term" value="F:carbohydrate binding"/>
    <property type="evidence" value="ECO:0007669"/>
    <property type="project" value="InterPro"/>
</dbReference>
<comment type="similarity">
    <text evidence="8">Belongs to the polysaccharide lyase 9 family.</text>
</comment>
<dbReference type="InterPro" id="IPR006584">
    <property type="entry name" value="Cellulose-bd_IV"/>
</dbReference>